<reference evidence="1" key="1">
    <citation type="submission" date="2018-04" db="EMBL/GenBank/DDBJ databases">
        <title>Whole genome sequencing of Hypsizygus marmoreus.</title>
        <authorList>
            <person name="Choi I.-G."/>
            <person name="Min B."/>
            <person name="Kim J.-G."/>
            <person name="Kim S."/>
            <person name="Oh Y.-L."/>
            <person name="Kong W.-S."/>
            <person name="Park H."/>
            <person name="Jeong J."/>
            <person name="Song E.-S."/>
        </authorList>
    </citation>
    <scope>NUCLEOTIDE SEQUENCE [LARGE SCALE GENOMIC DNA]</scope>
    <source>
        <strain evidence="1">51987-8</strain>
    </source>
</reference>
<organism evidence="1 2">
    <name type="scientific">Hypsizygus marmoreus</name>
    <name type="common">White beech mushroom</name>
    <name type="synonym">Agaricus marmoreus</name>
    <dbReference type="NCBI Taxonomy" id="39966"/>
    <lineage>
        <taxon>Eukaryota</taxon>
        <taxon>Fungi</taxon>
        <taxon>Dikarya</taxon>
        <taxon>Basidiomycota</taxon>
        <taxon>Agaricomycotina</taxon>
        <taxon>Agaricomycetes</taxon>
        <taxon>Agaricomycetidae</taxon>
        <taxon>Agaricales</taxon>
        <taxon>Tricholomatineae</taxon>
        <taxon>Lyophyllaceae</taxon>
        <taxon>Hypsizygus</taxon>
    </lineage>
</organism>
<sequence>MLSLKFLFKGGGHPDWELNYVSQYLMSHAERLRELSILENEDESQDLYWQASKTSHSRTCRRWRCLFR</sequence>
<proteinExistence type="predicted"/>
<accession>A0A369K5U1</accession>
<evidence type="ECO:0000313" key="1">
    <source>
        <dbReference type="EMBL" id="RDB29979.1"/>
    </source>
</evidence>
<name>A0A369K5U1_HYPMA</name>
<gene>
    <name evidence="1" type="ORF">Hypma_014116</name>
</gene>
<evidence type="ECO:0000313" key="2">
    <source>
        <dbReference type="Proteomes" id="UP000076154"/>
    </source>
</evidence>
<comment type="caution">
    <text evidence="1">The sequence shown here is derived from an EMBL/GenBank/DDBJ whole genome shotgun (WGS) entry which is preliminary data.</text>
</comment>
<keyword evidence="2" id="KW-1185">Reference proteome</keyword>
<protein>
    <submittedName>
        <fullName evidence="1">Uncharacterized protein</fullName>
    </submittedName>
</protein>
<dbReference type="Proteomes" id="UP000076154">
    <property type="component" value="Unassembled WGS sequence"/>
</dbReference>
<dbReference type="InParanoid" id="A0A369K5U1"/>
<dbReference type="AlphaFoldDB" id="A0A369K5U1"/>
<dbReference type="EMBL" id="LUEZ02000009">
    <property type="protein sequence ID" value="RDB29979.1"/>
    <property type="molecule type" value="Genomic_DNA"/>
</dbReference>